<evidence type="ECO:0000256" key="2">
    <source>
        <dbReference type="ARBA" id="ARBA00009984"/>
    </source>
</evidence>
<reference evidence="13" key="1">
    <citation type="submission" date="2015-08" db="EMBL/GenBank/DDBJ databases">
        <authorList>
            <person name="Varghese N."/>
        </authorList>
    </citation>
    <scope>NUCLEOTIDE SEQUENCE [LARGE SCALE GENOMIC DNA]</scope>
    <source>
        <strain evidence="13">JCM 18476</strain>
    </source>
</reference>
<evidence type="ECO:0000259" key="11">
    <source>
        <dbReference type="Pfam" id="PF08334"/>
    </source>
</evidence>
<protein>
    <recommendedName>
        <fullName evidence="3">Type II secretion system core protein G</fullName>
    </recommendedName>
</protein>
<sequence>MGHHYVPPKRASLKRQQSGFTLLELMVVAAILSLLVALVAPNLLGRSDDAKVAVAKTQLRNIVSALDLYRLDNGHYPSTAQGLQALVSRPSSYPEARNWKQGGYLPSLPKDPWQSEYLYISPGAQGAYDLLTLGSDGREGGEGDAADISSHAL</sequence>
<dbReference type="InterPro" id="IPR013545">
    <property type="entry name" value="T2SS_protein-GspG_C"/>
</dbReference>
<dbReference type="PANTHER" id="PTHR30093">
    <property type="entry name" value="GENERAL SECRETION PATHWAY PROTEIN G"/>
    <property type="match status" value="1"/>
</dbReference>
<evidence type="ECO:0000313" key="13">
    <source>
        <dbReference type="Proteomes" id="UP000182769"/>
    </source>
</evidence>
<dbReference type="GO" id="GO:0005886">
    <property type="term" value="C:plasma membrane"/>
    <property type="evidence" value="ECO:0007669"/>
    <property type="project" value="UniProtKB-SubCell"/>
</dbReference>
<dbReference type="STRING" id="1137284.GCA_001418205_02616"/>
<proteinExistence type="inferred from homology"/>
<dbReference type="Pfam" id="PF08334">
    <property type="entry name" value="T2SSG"/>
    <property type="match status" value="1"/>
</dbReference>
<evidence type="ECO:0000256" key="1">
    <source>
        <dbReference type="ARBA" id="ARBA00004377"/>
    </source>
</evidence>
<dbReference type="Pfam" id="PF07963">
    <property type="entry name" value="N_methyl"/>
    <property type="match status" value="1"/>
</dbReference>
<gene>
    <name evidence="12" type="ORF">Ga0061065_10894</name>
</gene>
<dbReference type="PRINTS" id="PR00813">
    <property type="entry name" value="BCTERIALGSPG"/>
</dbReference>
<evidence type="ECO:0000313" key="12">
    <source>
        <dbReference type="EMBL" id="CUB04832.1"/>
    </source>
</evidence>
<evidence type="ECO:0000256" key="7">
    <source>
        <dbReference type="ARBA" id="ARBA00022692"/>
    </source>
</evidence>
<dbReference type="PROSITE" id="PS00409">
    <property type="entry name" value="PROKAR_NTER_METHYL"/>
    <property type="match status" value="1"/>
</dbReference>
<keyword evidence="9 10" id="KW-0472">Membrane</keyword>
<keyword evidence="4" id="KW-1003">Cell membrane</keyword>
<comment type="similarity">
    <text evidence="2">Belongs to the GSP G family.</text>
</comment>
<evidence type="ECO:0000256" key="5">
    <source>
        <dbReference type="ARBA" id="ARBA00022481"/>
    </source>
</evidence>
<dbReference type="InterPro" id="IPR000983">
    <property type="entry name" value="Bac_GSPG_pilin"/>
</dbReference>
<keyword evidence="6" id="KW-0997">Cell inner membrane</keyword>
<dbReference type="InterPro" id="IPR010054">
    <property type="entry name" value="Type2_sec_GspG"/>
</dbReference>
<dbReference type="EMBL" id="CYHG01000008">
    <property type="protein sequence ID" value="CUB04832.1"/>
    <property type="molecule type" value="Genomic_DNA"/>
</dbReference>
<keyword evidence="13" id="KW-1185">Reference proteome</keyword>
<evidence type="ECO:0000256" key="10">
    <source>
        <dbReference type="SAM" id="Phobius"/>
    </source>
</evidence>
<dbReference type="RefSeq" id="WP_055463672.1">
    <property type="nucleotide sequence ID" value="NZ_CYHG01000008.1"/>
</dbReference>
<dbReference type="NCBIfam" id="TIGR01710">
    <property type="entry name" value="typeII_sec_gspG"/>
    <property type="match status" value="1"/>
</dbReference>
<keyword evidence="8 10" id="KW-1133">Transmembrane helix</keyword>
<evidence type="ECO:0000256" key="4">
    <source>
        <dbReference type="ARBA" id="ARBA00022475"/>
    </source>
</evidence>
<name>A0A0K6INC6_9GAMM</name>
<dbReference type="Proteomes" id="UP000182769">
    <property type="component" value="Unassembled WGS sequence"/>
</dbReference>
<dbReference type="OrthoDB" id="9795612at2"/>
<evidence type="ECO:0000256" key="6">
    <source>
        <dbReference type="ARBA" id="ARBA00022519"/>
    </source>
</evidence>
<keyword evidence="5" id="KW-0488">Methylation</keyword>
<accession>A0A0K6INC6</accession>
<organism evidence="12 13">
    <name type="scientific">Marinomonas fungiae</name>
    <dbReference type="NCBI Taxonomy" id="1137284"/>
    <lineage>
        <taxon>Bacteria</taxon>
        <taxon>Pseudomonadati</taxon>
        <taxon>Pseudomonadota</taxon>
        <taxon>Gammaproteobacteria</taxon>
        <taxon>Oceanospirillales</taxon>
        <taxon>Oceanospirillaceae</taxon>
        <taxon>Marinomonas</taxon>
    </lineage>
</organism>
<dbReference type="NCBIfam" id="TIGR02532">
    <property type="entry name" value="IV_pilin_GFxxxE"/>
    <property type="match status" value="1"/>
</dbReference>
<dbReference type="PANTHER" id="PTHR30093:SF44">
    <property type="entry name" value="TYPE II SECRETION SYSTEM CORE PROTEIN G"/>
    <property type="match status" value="1"/>
</dbReference>
<dbReference type="InterPro" id="IPR012902">
    <property type="entry name" value="N_methyl_site"/>
</dbReference>
<dbReference type="SUPFAM" id="SSF54523">
    <property type="entry name" value="Pili subunits"/>
    <property type="match status" value="1"/>
</dbReference>
<evidence type="ECO:0000256" key="3">
    <source>
        <dbReference type="ARBA" id="ARBA00020042"/>
    </source>
</evidence>
<evidence type="ECO:0000256" key="8">
    <source>
        <dbReference type="ARBA" id="ARBA00022989"/>
    </source>
</evidence>
<dbReference type="GO" id="GO:0015628">
    <property type="term" value="P:protein secretion by the type II secretion system"/>
    <property type="evidence" value="ECO:0007669"/>
    <property type="project" value="InterPro"/>
</dbReference>
<evidence type="ECO:0000256" key="9">
    <source>
        <dbReference type="ARBA" id="ARBA00023136"/>
    </source>
</evidence>
<dbReference type="GO" id="GO:0015627">
    <property type="term" value="C:type II protein secretion system complex"/>
    <property type="evidence" value="ECO:0007669"/>
    <property type="project" value="InterPro"/>
</dbReference>
<dbReference type="AlphaFoldDB" id="A0A0K6INC6"/>
<feature type="domain" description="Type II secretion system protein GspG C-terminal" evidence="11">
    <location>
        <begin position="42"/>
        <end position="150"/>
    </location>
</feature>
<keyword evidence="7 10" id="KW-0812">Transmembrane</keyword>
<dbReference type="InterPro" id="IPR045584">
    <property type="entry name" value="Pilin-like"/>
</dbReference>
<dbReference type="Gene3D" id="3.30.700.10">
    <property type="entry name" value="Glycoprotein, Type 4 Pilin"/>
    <property type="match status" value="1"/>
</dbReference>
<comment type="subcellular location">
    <subcellularLocation>
        <location evidence="1">Cell inner membrane</location>
        <topology evidence="1">Single-pass membrane protein</topology>
    </subcellularLocation>
</comment>
<feature type="transmembrane region" description="Helical" evidence="10">
    <location>
        <begin position="20"/>
        <end position="40"/>
    </location>
</feature>